<accession>A0A195DCZ2</accession>
<evidence type="ECO:0000313" key="2">
    <source>
        <dbReference type="EMBL" id="KYN10702.1"/>
    </source>
</evidence>
<dbReference type="EMBL" id="KQ980989">
    <property type="protein sequence ID" value="KYN10702.1"/>
    <property type="molecule type" value="Genomic_DNA"/>
</dbReference>
<organism evidence="2 3">
    <name type="scientific">Trachymyrmex cornetzi</name>
    <dbReference type="NCBI Taxonomy" id="471704"/>
    <lineage>
        <taxon>Eukaryota</taxon>
        <taxon>Metazoa</taxon>
        <taxon>Ecdysozoa</taxon>
        <taxon>Arthropoda</taxon>
        <taxon>Hexapoda</taxon>
        <taxon>Insecta</taxon>
        <taxon>Pterygota</taxon>
        <taxon>Neoptera</taxon>
        <taxon>Endopterygota</taxon>
        <taxon>Hymenoptera</taxon>
        <taxon>Apocrita</taxon>
        <taxon>Aculeata</taxon>
        <taxon>Formicoidea</taxon>
        <taxon>Formicidae</taxon>
        <taxon>Myrmicinae</taxon>
        <taxon>Trachymyrmex</taxon>
    </lineage>
</organism>
<reference evidence="2 3" key="1">
    <citation type="submission" date="2015-09" db="EMBL/GenBank/DDBJ databases">
        <title>Trachymyrmex cornetzi WGS genome.</title>
        <authorList>
            <person name="Nygaard S."/>
            <person name="Hu H."/>
            <person name="Boomsma J."/>
            <person name="Zhang G."/>
        </authorList>
    </citation>
    <scope>NUCLEOTIDE SEQUENCE [LARGE SCALE GENOMIC DNA]</scope>
    <source>
        <strain evidence="2">Tcor2-1</strain>
        <tissue evidence="2">Whole body</tissue>
    </source>
</reference>
<sequence>MLCRCDRRDIHSGPLIDINGYEVNQEKKKNEEQGKSICNLKMSGDSSWKKRSFESLYGVTTLIGYYSGKIIDLIVKSSYCQDCTFWKNKHFTQEYCECYADHEEECTINHKFGGKEKLTDTLIKKIHFLLWLNYLKKCEQC</sequence>
<keyword evidence="3" id="KW-1185">Reference proteome</keyword>
<protein>
    <recommendedName>
        <fullName evidence="1">Mutator-like transposase domain-containing protein</fullName>
    </recommendedName>
</protein>
<name>A0A195DCZ2_9HYME</name>
<evidence type="ECO:0000259" key="1">
    <source>
        <dbReference type="Pfam" id="PF20700"/>
    </source>
</evidence>
<evidence type="ECO:0000313" key="3">
    <source>
        <dbReference type="Proteomes" id="UP000078492"/>
    </source>
</evidence>
<gene>
    <name evidence="2" type="ORF">ALC57_17309</name>
</gene>
<feature type="domain" description="Mutator-like transposase" evidence="1">
    <location>
        <begin position="23"/>
        <end position="105"/>
    </location>
</feature>
<dbReference type="InterPro" id="IPR049012">
    <property type="entry name" value="Mutator_transp_dom"/>
</dbReference>
<dbReference type="AlphaFoldDB" id="A0A195DCZ2"/>
<dbReference type="Pfam" id="PF20700">
    <property type="entry name" value="Mutator"/>
    <property type="match status" value="1"/>
</dbReference>
<proteinExistence type="predicted"/>
<dbReference type="Proteomes" id="UP000078492">
    <property type="component" value="Unassembled WGS sequence"/>
</dbReference>